<reference evidence="2 3" key="1">
    <citation type="submission" date="2012-10" db="EMBL/GenBank/DDBJ databases">
        <authorList>
            <person name="Zafar N."/>
            <person name="Inman J."/>
            <person name="Hall N."/>
            <person name="Lorenzi H."/>
            <person name="Caler E."/>
        </authorList>
    </citation>
    <scope>NUCLEOTIDE SEQUENCE [LARGE SCALE GENOMIC DNA]</scope>
    <source>
        <strain evidence="2 3">IP1</strain>
    </source>
</reference>
<dbReference type="OMA" id="TGQASEC"/>
<dbReference type="OrthoDB" id="446723at2759"/>
<dbReference type="Proteomes" id="UP000014680">
    <property type="component" value="Unassembled WGS sequence"/>
</dbReference>
<accession>A0A0A1U710</accession>
<dbReference type="InterPro" id="IPR029058">
    <property type="entry name" value="AB_hydrolase_fold"/>
</dbReference>
<evidence type="ECO:0000259" key="1">
    <source>
        <dbReference type="Pfam" id="PF00561"/>
    </source>
</evidence>
<dbReference type="PANTHER" id="PTHR12277">
    <property type="entry name" value="ALPHA/BETA HYDROLASE DOMAIN-CONTAINING PROTEIN"/>
    <property type="match status" value="1"/>
</dbReference>
<gene>
    <name evidence="2" type="ORF">EIN_411120</name>
</gene>
<feature type="domain" description="AB hydrolase-1" evidence="1">
    <location>
        <begin position="23"/>
        <end position="135"/>
    </location>
</feature>
<dbReference type="GeneID" id="14886771"/>
<evidence type="ECO:0000313" key="3">
    <source>
        <dbReference type="Proteomes" id="UP000014680"/>
    </source>
</evidence>
<dbReference type="Pfam" id="PF00561">
    <property type="entry name" value="Abhydrolase_1"/>
    <property type="match status" value="1"/>
</dbReference>
<dbReference type="KEGG" id="eiv:EIN_411120"/>
<proteinExistence type="predicted"/>
<evidence type="ECO:0000313" key="2">
    <source>
        <dbReference type="EMBL" id="ELP87759.1"/>
    </source>
</evidence>
<dbReference type="Gene3D" id="3.40.50.1820">
    <property type="entry name" value="alpha/beta hydrolase"/>
    <property type="match status" value="2"/>
</dbReference>
<dbReference type="AlphaFoldDB" id="A0A0A1U710"/>
<dbReference type="PANTHER" id="PTHR12277:SF81">
    <property type="entry name" value="PROTEIN ABHD13"/>
    <property type="match status" value="1"/>
</dbReference>
<dbReference type="SUPFAM" id="SSF53474">
    <property type="entry name" value="alpha/beta-Hydrolases"/>
    <property type="match status" value="1"/>
</dbReference>
<name>A0A0A1U710_ENTIV</name>
<dbReference type="EMBL" id="KB206788">
    <property type="protein sequence ID" value="ELP87759.1"/>
    <property type="molecule type" value="Genomic_DNA"/>
</dbReference>
<keyword evidence="3" id="KW-1185">Reference proteome</keyword>
<protein>
    <recommendedName>
        <fullName evidence="1">AB hydrolase-1 domain-containing protein</fullName>
    </recommendedName>
</protein>
<dbReference type="VEuPathDB" id="AmoebaDB:EIN_411120"/>
<sequence>MCRINNRHVPYYTIQATTPTRAWVIFSHGNAEDISISYHHLKIFSNIISANIIGYDYRGYGTNAGEPTEADCKQDLLAIFTMVINEMQIPIQNIILMGHSIGCGPTLWLAREIQNGKMAKKGLPGVVGAVVSVSGFTSCCAVVDRRLSYIPFTDMFDNENSVAPLRMPLFIAHGNNDEIINVSHAIRLWDDVKYKENGSLFIVDGCDHNSILGNVEFQTALVSFLEEYFVKRIV</sequence>
<dbReference type="RefSeq" id="XP_004254530.1">
    <property type="nucleotide sequence ID" value="XM_004254482.1"/>
</dbReference>
<organism evidence="2 3">
    <name type="scientific">Entamoeba invadens IP1</name>
    <dbReference type="NCBI Taxonomy" id="370355"/>
    <lineage>
        <taxon>Eukaryota</taxon>
        <taxon>Amoebozoa</taxon>
        <taxon>Evosea</taxon>
        <taxon>Archamoebae</taxon>
        <taxon>Mastigamoebida</taxon>
        <taxon>Entamoebidae</taxon>
        <taxon>Entamoeba</taxon>
    </lineage>
</organism>
<dbReference type="InterPro" id="IPR000073">
    <property type="entry name" value="AB_hydrolase_1"/>
</dbReference>